<organism evidence="1 2">
    <name type="scientific">Vaccinium darrowii</name>
    <dbReference type="NCBI Taxonomy" id="229202"/>
    <lineage>
        <taxon>Eukaryota</taxon>
        <taxon>Viridiplantae</taxon>
        <taxon>Streptophyta</taxon>
        <taxon>Embryophyta</taxon>
        <taxon>Tracheophyta</taxon>
        <taxon>Spermatophyta</taxon>
        <taxon>Magnoliopsida</taxon>
        <taxon>eudicotyledons</taxon>
        <taxon>Gunneridae</taxon>
        <taxon>Pentapetalae</taxon>
        <taxon>asterids</taxon>
        <taxon>Ericales</taxon>
        <taxon>Ericaceae</taxon>
        <taxon>Vaccinioideae</taxon>
        <taxon>Vaccinieae</taxon>
        <taxon>Vaccinium</taxon>
    </lineage>
</organism>
<comment type="caution">
    <text evidence="1">The sequence shown here is derived from an EMBL/GenBank/DDBJ whole genome shotgun (WGS) entry which is preliminary data.</text>
</comment>
<name>A0ACB7X5H1_9ERIC</name>
<evidence type="ECO:0000313" key="1">
    <source>
        <dbReference type="EMBL" id="KAH7835972.1"/>
    </source>
</evidence>
<dbReference type="EMBL" id="CM037152">
    <property type="protein sequence ID" value="KAH7835972.1"/>
    <property type="molecule type" value="Genomic_DNA"/>
</dbReference>
<proteinExistence type="predicted"/>
<sequence length="155" mass="17304">MKVIGLVAIQPFFGGEERTDSEKRLSLLVLMDRSDWLWKAFLPPTEAAEAGRDHAAINVSGPRADDISALDRFPATLVFIGGLDGLQDSQRRYYDWLKSSGKETYLVEYSNMPHAFYVFPEVSESGELISQVMEFVHKQCQVARRDGGDSVGSTN</sequence>
<keyword evidence="2" id="KW-1185">Reference proteome</keyword>
<dbReference type="Proteomes" id="UP000828048">
    <property type="component" value="Chromosome 2"/>
</dbReference>
<reference evidence="1 2" key="1">
    <citation type="journal article" date="2021" name="Hortic Res">
        <title>High-quality reference genome and annotation aids understanding of berry development for evergreen blueberry (Vaccinium darrowii).</title>
        <authorList>
            <person name="Yu J."/>
            <person name="Hulse-Kemp A.M."/>
            <person name="Babiker E."/>
            <person name="Staton M."/>
        </authorList>
    </citation>
    <scope>NUCLEOTIDE SEQUENCE [LARGE SCALE GENOMIC DNA]</scope>
    <source>
        <strain evidence="2">cv. NJ 8807/NJ 8810</strain>
        <tissue evidence="1">Young leaf</tissue>
    </source>
</reference>
<accession>A0ACB7X5H1</accession>
<protein>
    <submittedName>
        <fullName evidence="1">Uncharacterized protein</fullName>
    </submittedName>
</protein>
<gene>
    <name evidence="1" type="ORF">Vadar_031609</name>
</gene>
<evidence type="ECO:0000313" key="2">
    <source>
        <dbReference type="Proteomes" id="UP000828048"/>
    </source>
</evidence>